<feature type="region of interest" description="Disordered" evidence="1">
    <location>
        <begin position="77"/>
        <end position="102"/>
    </location>
</feature>
<reference evidence="2" key="1">
    <citation type="submission" date="2021-03" db="EMBL/GenBank/DDBJ databases">
        <authorList>
            <person name="So Y."/>
        </authorList>
    </citation>
    <scope>NUCLEOTIDE SEQUENCE</scope>
    <source>
        <strain evidence="2">SG15</strain>
    </source>
</reference>
<sequence>MDEAVHTEIFAHLDQVMTAEARQRVDGWELAIRDGDGQVRCAWQPDLALVAGGADEMVPTLLQMMISMVRDGLMAPQRDSLSAAARDRTPDGNQSNAPGVQS</sequence>
<dbReference type="Proteomes" id="UP000677537">
    <property type="component" value="Unassembled WGS sequence"/>
</dbReference>
<keyword evidence="3" id="KW-1185">Reference proteome</keyword>
<name>A0A940S8C4_9PROT</name>
<dbReference type="AlphaFoldDB" id="A0A940S8C4"/>
<comment type="caution">
    <text evidence="2">The sequence shown here is derived from an EMBL/GenBank/DDBJ whole genome shotgun (WGS) entry which is preliminary data.</text>
</comment>
<evidence type="ECO:0000256" key="1">
    <source>
        <dbReference type="SAM" id="MobiDB-lite"/>
    </source>
</evidence>
<protein>
    <submittedName>
        <fullName evidence="2">Uncharacterized protein</fullName>
    </submittedName>
</protein>
<accession>A0A940S8C4</accession>
<evidence type="ECO:0000313" key="2">
    <source>
        <dbReference type="EMBL" id="MBP0495775.1"/>
    </source>
</evidence>
<dbReference type="EMBL" id="JAGIZA010000021">
    <property type="protein sequence ID" value="MBP0495775.1"/>
    <property type="molecule type" value="Genomic_DNA"/>
</dbReference>
<proteinExistence type="predicted"/>
<gene>
    <name evidence="2" type="ORF">J5Y10_23525</name>
</gene>
<feature type="compositionally biased region" description="Polar residues" evidence="1">
    <location>
        <begin position="91"/>
        <end position="102"/>
    </location>
</feature>
<organism evidence="2 3">
    <name type="scientific">Roseomonas indoligenes</name>
    <dbReference type="NCBI Taxonomy" id="2820811"/>
    <lineage>
        <taxon>Bacteria</taxon>
        <taxon>Pseudomonadati</taxon>
        <taxon>Pseudomonadota</taxon>
        <taxon>Alphaproteobacteria</taxon>
        <taxon>Acetobacterales</taxon>
        <taxon>Roseomonadaceae</taxon>
        <taxon>Roseomonas</taxon>
    </lineage>
</organism>
<evidence type="ECO:0000313" key="3">
    <source>
        <dbReference type="Proteomes" id="UP000677537"/>
    </source>
</evidence>
<dbReference type="RefSeq" id="WP_209376572.1">
    <property type="nucleotide sequence ID" value="NZ_JAGIZA010000021.1"/>
</dbReference>